<dbReference type="PROSITE" id="PS50404">
    <property type="entry name" value="GST_NTER"/>
    <property type="match status" value="1"/>
</dbReference>
<sequence>MSLDLYYLPVSSPCRAVLLTIEALGLSVNLKEIDLFGGEHLQPEYEQLNPQKTIPFLVDGDYKLSESRAIMCYLVDEYGKNGRLYPQNPSLRALVNQRLYFDIGSIYKHFSSYYYPVVFYGAETYDDEQYENLRGSFDQLDIFLDGQDYVAGRSLTIADLALISTVSTAETLGFDVFKYKYVSKWMDKIKSSAPGYRKANGEGLEILKKFVADRMSQ</sequence>
<dbReference type="PROSITE" id="PS50405">
    <property type="entry name" value="GST_CTER"/>
    <property type="match status" value="1"/>
</dbReference>
<dbReference type="Gene3D" id="3.40.30.10">
    <property type="entry name" value="Glutaredoxin"/>
    <property type="match status" value="1"/>
</dbReference>
<dbReference type="SUPFAM" id="SSF47616">
    <property type="entry name" value="GST C-terminal domain-like"/>
    <property type="match status" value="1"/>
</dbReference>
<dbReference type="SFLD" id="SFLDG00358">
    <property type="entry name" value="Main_(cytGST)"/>
    <property type="match status" value="1"/>
</dbReference>
<protein>
    <submittedName>
        <fullName evidence="5">Glutathione S-transferase 1-1-like</fullName>
    </submittedName>
</protein>
<dbReference type="InterPro" id="IPR040079">
    <property type="entry name" value="Glutathione_S-Trfase"/>
</dbReference>
<dbReference type="GeneID" id="107068747"/>
<dbReference type="CDD" id="cd03045">
    <property type="entry name" value="GST_N_Delta_Epsilon"/>
    <property type="match status" value="1"/>
</dbReference>
<dbReference type="SUPFAM" id="SSF52833">
    <property type="entry name" value="Thioredoxin-like"/>
    <property type="match status" value="1"/>
</dbReference>
<dbReference type="InterPro" id="IPR036249">
    <property type="entry name" value="Thioredoxin-like_sf"/>
</dbReference>
<accession>A0ABM1IL58</accession>
<dbReference type="CDD" id="cd03177">
    <property type="entry name" value="GST_C_Delta_Epsilon"/>
    <property type="match status" value="1"/>
</dbReference>
<evidence type="ECO:0000256" key="1">
    <source>
        <dbReference type="ARBA" id="ARBA00011738"/>
    </source>
</evidence>
<dbReference type="PANTHER" id="PTHR43969:SF9">
    <property type="entry name" value="GLUTATHIONE S TRANSFERASE D10, ISOFORM A-RELATED"/>
    <property type="match status" value="1"/>
</dbReference>
<organism evidence="4 5">
    <name type="scientific">Polistes dominula</name>
    <name type="common">European paper wasp</name>
    <name type="synonym">Vespa dominula</name>
    <dbReference type="NCBI Taxonomy" id="743375"/>
    <lineage>
        <taxon>Eukaryota</taxon>
        <taxon>Metazoa</taxon>
        <taxon>Ecdysozoa</taxon>
        <taxon>Arthropoda</taxon>
        <taxon>Hexapoda</taxon>
        <taxon>Insecta</taxon>
        <taxon>Pterygota</taxon>
        <taxon>Neoptera</taxon>
        <taxon>Endopterygota</taxon>
        <taxon>Hymenoptera</taxon>
        <taxon>Apocrita</taxon>
        <taxon>Aculeata</taxon>
        <taxon>Vespoidea</taxon>
        <taxon>Vespidae</taxon>
        <taxon>Polistinae</taxon>
        <taxon>Polistini</taxon>
        <taxon>Polistes</taxon>
    </lineage>
</organism>
<feature type="domain" description="GST N-terminal" evidence="2">
    <location>
        <begin position="1"/>
        <end position="82"/>
    </location>
</feature>
<keyword evidence="4" id="KW-1185">Reference proteome</keyword>
<dbReference type="Gene3D" id="1.20.1050.10">
    <property type="match status" value="1"/>
</dbReference>
<dbReference type="SFLD" id="SFLDG01153">
    <property type="entry name" value="Main.4:_Theta-like"/>
    <property type="match status" value="1"/>
</dbReference>
<evidence type="ECO:0000259" key="3">
    <source>
        <dbReference type="PROSITE" id="PS50405"/>
    </source>
</evidence>
<feature type="domain" description="GST C-terminal" evidence="3">
    <location>
        <begin position="88"/>
        <end position="210"/>
    </location>
</feature>
<dbReference type="Pfam" id="PF13417">
    <property type="entry name" value="GST_N_3"/>
    <property type="match status" value="1"/>
</dbReference>
<reference evidence="5" key="1">
    <citation type="submission" date="2025-08" db="UniProtKB">
        <authorList>
            <consortium name="RefSeq"/>
        </authorList>
    </citation>
    <scope>IDENTIFICATION</scope>
    <source>
        <tissue evidence="5">Whole body</tissue>
    </source>
</reference>
<dbReference type="Proteomes" id="UP000694924">
    <property type="component" value="Unplaced"/>
</dbReference>
<dbReference type="InterPro" id="IPR004046">
    <property type="entry name" value="GST_C"/>
</dbReference>
<proteinExistence type="predicted"/>
<evidence type="ECO:0000313" key="5">
    <source>
        <dbReference type="RefSeq" id="XP_015180945.1"/>
    </source>
</evidence>
<dbReference type="Pfam" id="PF00043">
    <property type="entry name" value="GST_C"/>
    <property type="match status" value="1"/>
</dbReference>
<gene>
    <name evidence="5" type="primary">LOC107068747</name>
</gene>
<comment type="subunit">
    <text evidence="1">Homodimer.</text>
</comment>
<dbReference type="PANTHER" id="PTHR43969">
    <property type="entry name" value="GLUTATHIONE S TRANSFERASE D10, ISOFORM A-RELATED"/>
    <property type="match status" value="1"/>
</dbReference>
<name>A0ABM1IL58_POLDO</name>
<dbReference type="InterPro" id="IPR004045">
    <property type="entry name" value="Glutathione_S-Trfase_N"/>
</dbReference>
<dbReference type="SFLD" id="SFLDS00019">
    <property type="entry name" value="Glutathione_Transferase_(cytos"/>
    <property type="match status" value="1"/>
</dbReference>
<dbReference type="InterPro" id="IPR036282">
    <property type="entry name" value="Glutathione-S-Trfase_C_sf"/>
</dbReference>
<evidence type="ECO:0000259" key="2">
    <source>
        <dbReference type="PROSITE" id="PS50404"/>
    </source>
</evidence>
<dbReference type="InterPro" id="IPR010987">
    <property type="entry name" value="Glutathione-S-Trfase_C-like"/>
</dbReference>
<dbReference type="RefSeq" id="XP_015180945.1">
    <property type="nucleotide sequence ID" value="XM_015325459.1"/>
</dbReference>
<evidence type="ECO:0000313" key="4">
    <source>
        <dbReference type="Proteomes" id="UP000694924"/>
    </source>
</evidence>